<organism evidence="2 3">
    <name type="scientific">Aquarana catesbeiana</name>
    <name type="common">American bullfrog</name>
    <name type="synonym">Rana catesbeiana</name>
    <dbReference type="NCBI Taxonomy" id="8400"/>
    <lineage>
        <taxon>Eukaryota</taxon>
        <taxon>Metazoa</taxon>
        <taxon>Chordata</taxon>
        <taxon>Craniata</taxon>
        <taxon>Vertebrata</taxon>
        <taxon>Euteleostomi</taxon>
        <taxon>Amphibia</taxon>
        <taxon>Batrachia</taxon>
        <taxon>Anura</taxon>
        <taxon>Neobatrachia</taxon>
        <taxon>Ranoidea</taxon>
        <taxon>Ranidae</taxon>
        <taxon>Aquarana</taxon>
    </lineage>
</organism>
<reference evidence="3" key="1">
    <citation type="journal article" date="2017" name="Nat. Commun.">
        <title>The North American bullfrog draft genome provides insight into hormonal regulation of long noncoding RNA.</title>
        <authorList>
            <person name="Hammond S.A."/>
            <person name="Warren R.L."/>
            <person name="Vandervalk B.P."/>
            <person name="Kucuk E."/>
            <person name="Khan H."/>
            <person name="Gibb E.A."/>
            <person name="Pandoh P."/>
            <person name="Kirk H."/>
            <person name="Zhao Y."/>
            <person name="Jones M."/>
            <person name="Mungall A.J."/>
            <person name="Coope R."/>
            <person name="Pleasance S."/>
            <person name="Moore R.A."/>
            <person name="Holt R.A."/>
            <person name="Round J.M."/>
            <person name="Ohora S."/>
            <person name="Walle B.V."/>
            <person name="Veldhoen N."/>
            <person name="Helbing C.C."/>
            <person name="Birol I."/>
        </authorList>
    </citation>
    <scope>NUCLEOTIDE SEQUENCE [LARGE SCALE GENOMIC DNA]</scope>
</reference>
<keyword evidence="3" id="KW-1185">Reference proteome</keyword>
<sequence length="195" mass="21441">MLQVPLFCPLLFVRNPKWIGCLNARHITVENMVWSEGARMFNLSCDCLICTDFCTSFPSPLFGAVPFLLLSTSGSVFTPPGTCTLTFFRKIRLTLPFAVCARSSQNFDTTQLRGSTTPPINGTKSTEDWLHNQNPSITINLCLNPPCQAICCSSPPGVSTSPAVTYGKTASRPESSVTGEDRHYEEMKDRLYSGT</sequence>
<protein>
    <submittedName>
        <fullName evidence="2">Uncharacterized protein</fullName>
    </submittedName>
</protein>
<proteinExistence type="predicted"/>
<evidence type="ECO:0000256" key="1">
    <source>
        <dbReference type="SAM" id="MobiDB-lite"/>
    </source>
</evidence>
<feature type="compositionally biased region" description="Basic and acidic residues" evidence="1">
    <location>
        <begin position="179"/>
        <end position="195"/>
    </location>
</feature>
<dbReference type="EMBL" id="KV931285">
    <property type="protein sequence ID" value="PIO31733.1"/>
    <property type="molecule type" value="Genomic_DNA"/>
</dbReference>
<gene>
    <name evidence="2" type="ORF">AB205_0049420</name>
</gene>
<accession>A0A2G9RX00</accession>
<dbReference type="Proteomes" id="UP000228934">
    <property type="component" value="Unassembled WGS sequence"/>
</dbReference>
<evidence type="ECO:0000313" key="2">
    <source>
        <dbReference type="EMBL" id="PIO31733.1"/>
    </source>
</evidence>
<dbReference type="AlphaFoldDB" id="A0A2G9RX00"/>
<feature type="region of interest" description="Disordered" evidence="1">
    <location>
        <begin position="165"/>
        <end position="195"/>
    </location>
</feature>
<evidence type="ECO:0000313" key="3">
    <source>
        <dbReference type="Proteomes" id="UP000228934"/>
    </source>
</evidence>
<name>A0A2G9RX00_AQUCT</name>